<dbReference type="Proteomes" id="UP000761264">
    <property type="component" value="Unassembled WGS sequence"/>
</dbReference>
<comment type="caution">
    <text evidence="2">The sequence shown here is derived from an EMBL/GenBank/DDBJ whole genome shotgun (WGS) entry which is preliminary data.</text>
</comment>
<protein>
    <submittedName>
        <fullName evidence="2">Uncharacterized protein</fullName>
    </submittedName>
</protein>
<keyword evidence="3" id="KW-1185">Reference proteome</keyword>
<proteinExistence type="predicted"/>
<organism evidence="2 3">
    <name type="scientific">Pelagibius litoralis</name>
    <dbReference type="NCBI Taxonomy" id="374515"/>
    <lineage>
        <taxon>Bacteria</taxon>
        <taxon>Pseudomonadati</taxon>
        <taxon>Pseudomonadota</taxon>
        <taxon>Alphaproteobacteria</taxon>
        <taxon>Rhodospirillales</taxon>
        <taxon>Rhodovibrionaceae</taxon>
        <taxon>Pelagibius</taxon>
    </lineage>
</organism>
<dbReference type="AlphaFoldDB" id="A0A967EWZ6"/>
<name>A0A967EWZ6_9PROT</name>
<dbReference type="EMBL" id="JAAQPH010000007">
    <property type="protein sequence ID" value="NIA69108.1"/>
    <property type="molecule type" value="Genomic_DNA"/>
</dbReference>
<evidence type="ECO:0000313" key="3">
    <source>
        <dbReference type="Proteomes" id="UP000761264"/>
    </source>
</evidence>
<dbReference type="RefSeq" id="WP_167224370.1">
    <property type="nucleotide sequence ID" value="NZ_JAAQPH010000007.1"/>
</dbReference>
<sequence>MTAGACTGPRKPPVSRRGLPRNLVTMLTSGPPGGTDPVLWTLLLSDRPGQSTACLRRPGKNLS</sequence>
<reference evidence="2" key="1">
    <citation type="submission" date="2020-03" db="EMBL/GenBank/DDBJ databases">
        <title>Genome of Pelagibius litoralis DSM 21314T.</title>
        <authorList>
            <person name="Wang G."/>
        </authorList>
    </citation>
    <scope>NUCLEOTIDE SEQUENCE</scope>
    <source>
        <strain evidence="2">DSM 21314</strain>
    </source>
</reference>
<evidence type="ECO:0000256" key="1">
    <source>
        <dbReference type="SAM" id="MobiDB-lite"/>
    </source>
</evidence>
<evidence type="ECO:0000313" key="2">
    <source>
        <dbReference type="EMBL" id="NIA69108.1"/>
    </source>
</evidence>
<feature type="region of interest" description="Disordered" evidence="1">
    <location>
        <begin position="1"/>
        <end position="20"/>
    </location>
</feature>
<accession>A0A967EWZ6</accession>
<gene>
    <name evidence="2" type="ORF">HBA54_10965</name>
</gene>